<gene>
    <name evidence="1" type="ORF">KME07_09580</name>
</gene>
<protein>
    <submittedName>
        <fullName evidence="1">Uncharacterized protein</fullName>
    </submittedName>
</protein>
<sequence>MGWIAGIGVGYGLTVLCPVIGSASLARLAAGETTLEALEEMRSTTANALRATSGILGTNLLVGGYMKFRKALGIHPADNAPSWTIAGKIEEKIESIRDPLIQAFVEEFVDEFFDSFIESGYVFAYELDAQLAAARAAKQPQVERQIELTPDKEAPDERLILVGDEADLKTQIRETIVSHRLIANRDVGQIVGQPAEDWFRAQPRRRSLTILFSERPMPPWRINKAERTRTATYTIPDPKVNLKWDQIKRAAKAYNWGRFRVTAHLSNGRQMAVYGASPKEAEEKLKELMELSTCEILTASTAEERIRHVKLKKEAVRMHPAYGNLLVRKTSDDTSGKTDLDGKTWKSNHVRFALWTKDEPSNFSEIIW</sequence>
<accession>A0A951U4Q9</accession>
<comment type="caution">
    <text evidence="1">The sequence shown here is derived from an EMBL/GenBank/DDBJ whole genome shotgun (WGS) entry which is preliminary data.</text>
</comment>
<dbReference type="Proteomes" id="UP000707356">
    <property type="component" value="Unassembled WGS sequence"/>
</dbReference>
<name>A0A951U4Q9_9CYAN</name>
<reference evidence="1" key="1">
    <citation type="submission" date="2021-05" db="EMBL/GenBank/DDBJ databases">
        <authorList>
            <person name="Pietrasiak N."/>
            <person name="Ward R."/>
            <person name="Stajich J.E."/>
            <person name="Kurbessoian T."/>
        </authorList>
    </citation>
    <scope>NUCLEOTIDE SEQUENCE</scope>
    <source>
        <strain evidence="1">GSE-TBD4-15B</strain>
    </source>
</reference>
<proteinExistence type="predicted"/>
<dbReference type="AlphaFoldDB" id="A0A951U4Q9"/>
<dbReference type="EMBL" id="JAHHHV010000057">
    <property type="protein sequence ID" value="MBW4465676.1"/>
    <property type="molecule type" value="Genomic_DNA"/>
</dbReference>
<evidence type="ECO:0000313" key="2">
    <source>
        <dbReference type="Proteomes" id="UP000707356"/>
    </source>
</evidence>
<evidence type="ECO:0000313" key="1">
    <source>
        <dbReference type="EMBL" id="MBW4465676.1"/>
    </source>
</evidence>
<reference evidence="1" key="2">
    <citation type="journal article" date="2022" name="Microbiol. Resour. Announc.">
        <title>Metagenome Sequencing to Explore Phylogenomics of Terrestrial Cyanobacteria.</title>
        <authorList>
            <person name="Ward R.D."/>
            <person name="Stajich J.E."/>
            <person name="Johansen J.R."/>
            <person name="Huntemann M."/>
            <person name="Clum A."/>
            <person name="Foster B."/>
            <person name="Foster B."/>
            <person name="Roux S."/>
            <person name="Palaniappan K."/>
            <person name="Varghese N."/>
            <person name="Mukherjee S."/>
            <person name="Reddy T.B.K."/>
            <person name="Daum C."/>
            <person name="Copeland A."/>
            <person name="Chen I.A."/>
            <person name="Ivanova N.N."/>
            <person name="Kyrpides N.C."/>
            <person name="Shapiro N."/>
            <person name="Eloe-Fadrosh E.A."/>
            <person name="Pietrasiak N."/>
        </authorList>
    </citation>
    <scope>NUCLEOTIDE SEQUENCE</scope>
    <source>
        <strain evidence="1">GSE-TBD4-15B</strain>
    </source>
</reference>
<organism evidence="1 2">
    <name type="scientific">Pegethrix bostrychoides GSE-TBD4-15B</name>
    <dbReference type="NCBI Taxonomy" id="2839662"/>
    <lineage>
        <taxon>Bacteria</taxon>
        <taxon>Bacillati</taxon>
        <taxon>Cyanobacteriota</taxon>
        <taxon>Cyanophyceae</taxon>
        <taxon>Oculatellales</taxon>
        <taxon>Oculatellaceae</taxon>
        <taxon>Pegethrix</taxon>
    </lineage>
</organism>